<comment type="caution">
    <text evidence="1">The sequence shown here is derived from an EMBL/GenBank/DDBJ whole genome shotgun (WGS) entry which is preliminary data.</text>
</comment>
<dbReference type="Pfam" id="PF14549">
    <property type="entry name" value="P22_Cro"/>
    <property type="match status" value="1"/>
</dbReference>
<name>A0A839IXH1_9GAMM</name>
<dbReference type="GO" id="GO:0003677">
    <property type="term" value="F:DNA binding"/>
    <property type="evidence" value="ECO:0007669"/>
    <property type="project" value="InterPro"/>
</dbReference>
<protein>
    <submittedName>
        <fullName evidence="1">Cro/Cl family transcriptional regulator</fullName>
    </submittedName>
</protein>
<dbReference type="Gene3D" id="1.10.260.40">
    <property type="entry name" value="lambda repressor-like DNA-binding domains"/>
    <property type="match status" value="1"/>
</dbReference>
<proteinExistence type="predicted"/>
<dbReference type="Proteomes" id="UP000565262">
    <property type="component" value="Unassembled WGS sequence"/>
</dbReference>
<dbReference type="AlphaFoldDB" id="A0A839IXH1"/>
<evidence type="ECO:0000313" key="2">
    <source>
        <dbReference type="Proteomes" id="UP000565262"/>
    </source>
</evidence>
<dbReference type="SUPFAM" id="SSF47413">
    <property type="entry name" value="lambda repressor-like DNA-binding domains"/>
    <property type="match status" value="1"/>
</dbReference>
<reference evidence="1 2" key="1">
    <citation type="submission" date="2020-08" db="EMBL/GenBank/DDBJ databases">
        <title>Oceanospirillum sp. nov. isolated from marine sediment.</title>
        <authorList>
            <person name="Ji X."/>
        </authorList>
    </citation>
    <scope>NUCLEOTIDE SEQUENCE [LARGE SCALE GENOMIC DNA]</scope>
    <source>
        <strain evidence="1 2">D5</strain>
    </source>
</reference>
<dbReference type="EMBL" id="JACJFM010000042">
    <property type="protein sequence ID" value="MBB1489077.1"/>
    <property type="molecule type" value="Genomic_DNA"/>
</dbReference>
<sequence>MNKKTAIDYFGSAAKLAKALGVSRSAVSQWDECIPPLRAFQIEHITNGRLMADRPSMRASDNH</sequence>
<dbReference type="InterPro" id="IPR010982">
    <property type="entry name" value="Lambda_DNA-bd_dom_sf"/>
</dbReference>
<evidence type="ECO:0000313" key="1">
    <source>
        <dbReference type="EMBL" id="MBB1489077.1"/>
    </source>
</evidence>
<organism evidence="1 2">
    <name type="scientific">Oceanospirillum sediminis</name>
    <dbReference type="NCBI Taxonomy" id="2760088"/>
    <lineage>
        <taxon>Bacteria</taxon>
        <taxon>Pseudomonadati</taxon>
        <taxon>Pseudomonadota</taxon>
        <taxon>Gammaproteobacteria</taxon>
        <taxon>Oceanospirillales</taxon>
        <taxon>Oceanospirillaceae</taxon>
        <taxon>Oceanospirillum</taxon>
    </lineage>
</organism>
<dbReference type="RefSeq" id="WP_182810846.1">
    <property type="nucleotide sequence ID" value="NZ_JACJFM010000042.1"/>
</dbReference>
<gene>
    <name evidence="1" type="ORF">H4O21_20930</name>
</gene>
<keyword evidence="2" id="KW-1185">Reference proteome</keyword>
<accession>A0A839IXH1</accession>